<name>A0AAV0BDJ0_PHAPC</name>
<reference evidence="2" key="1">
    <citation type="submission" date="2022-06" db="EMBL/GenBank/DDBJ databases">
        <authorList>
            <consortium name="SYNGENTA / RWTH Aachen University"/>
        </authorList>
    </citation>
    <scope>NUCLEOTIDE SEQUENCE</scope>
</reference>
<dbReference type="Proteomes" id="UP001153365">
    <property type="component" value="Unassembled WGS sequence"/>
</dbReference>
<comment type="caution">
    <text evidence="2">The sequence shown here is derived from an EMBL/GenBank/DDBJ whole genome shotgun (WGS) entry which is preliminary data.</text>
</comment>
<keyword evidence="3" id="KW-1185">Reference proteome</keyword>
<dbReference type="EMBL" id="CALTRL010005218">
    <property type="protein sequence ID" value="CAH7684148.1"/>
    <property type="molecule type" value="Genomic_DNA"/>
</dbReference>
<sequence>MEEVKSDGLDGSTPSEVDDCNVVGEQSTQEKEVLQQTLSEPEPRRVESDSVEGFDDEDLRDDVLGKVEVKDEFEEDFDDDDYYFPGLTNDDLFTDYSSNEIGISPLIFKYLSIEQQSLIRSRMIEPKNQIYGDEKSLKSSIDELNKTKCWRTLADFTKRQILRVNPTQTRLILKVWTFNLSELIFIYKTTEHFYHCTNDDRTGSLKSRRSFSKNSKVFREILPFEILLLRIRLIGILNLDDHLDNLKTIDGLNELLESCNQTAWYYDSLPKTKKSIEKSRLWIRRAKELRIYQAAVFSSTNKQSLPISILGSDQMHRTKKKLLKRHSKSLNTGGEPEVESRRKFVNDPNLAIKLLRSVSVQGDDPELDGFIRDHEIKVLIQSGDLNRLESMISSNPFNHPIDTTGSSSDIDSDLFSIDRRSNLLNRVLQLMATSDYNAAIDLSQPILKRAFEPSLHSNDKDDGYLDVIILNNLAICYLYVGNLNQAFKIMKLLIKRITDLYSKKRWQQEVVELKPKDKLNENDDERIELKELKALNCLIFNFTTILELSYGSNRSIESLKVRLIEKLFRVENLKRDEVEKFNDNSIESVDQIKFNDDDDDDDDDDGYGFEVDEIFNQSFKLSL</sequence>
<protein>
    <submittedName>
        <fullName evidence="2">Expressed protein</fullName>
    </submittedName>
</protein>
<feature type="region of interest" description="Disordered" evidence="1">
    <location>
        <begin position="1"/>
        <end position="57"/>
    </location>
</feature>
<gene>
    <name evidence="2" type="ORF">PPACK8108_LOCUS18181</name>
</gene>
<dbReference type="AlphaFoldDB" id="A0AAV0BDJ0"/>
<evidence type="ECO:0000256" key="1">
    <source>
        <dbReference type="SAM" id="MobiDB-lite"/>
    </source>
</evidence>
<evidence type="ECO:0000313" key="3">
    <source>
        <dbReference type="Proteomes" id="UP001153365"/>
    </source>
</evidence>
<evidence type="ECO:0000313" key="2">
    <source>
        <dbReference type="EMBL" id="CAH7684148.1"/>
    </source>
</evidence>
<proteinExistence type="predicted"/>
<organism evidence="2 3">
    <name type="scientific">Phakopsora pachyrhizi</name>
    <name type="common">Asian soybean rust disease fungus</name>
    <dbReference type="NCBI Taxonomy" id="170000"/>
    <lineage>
        <taxon>Eukaryota</taxon>
        <taxon>Fungi</taxon>
        <taxon>Dikarya</taxon>
        <taxon>Basidiomycota</taxon>
        <taxon>Pucciniomycotina</taxon>
        <taxon>Pucciniomycetes</taxon>
        <taxon>Pucciniales</taxon>
        <taxon>Phakopsoraceae</taxon>
        <taxon>Phakopsora</taxon>
    </lineage>
</organism>
<accession>A0AAV0BDJ0</accession>